<feature type="region of interest" description="Disordered" evidence="1">
    <location>
        <begin position="203"/>
        <end position="247"/>
    </location>
</feature>
<evidence type="ECO:0000313" key="3">
    <source>
        <dbReference type="Proteomes" id="UP000054560"/>
    </source>
</evidence>
<feature type="compositionally biased region" description="Basic and acidic residues" evidence="1">
    <location>
        <begin position="68"/>
        <end position="93"/>
    </location>
</feature>
<dbReference type="AlphaFoldDB" id="A0A0L0FKC9"/>
<feature type="compositionally biased region" description="Polar residues" evidence="1">
    <location>
        <begin position="236"/>
        <end position="247"/>
    </location>
</feature>
<feature type="compositionally biased region" description="Low complexity" evidence="1">
    <location>
        <begin position="222"/>
        <end position="235"/>
    </location>
</feature>
<evidence type="ECO:0000256" key="1">
    <source>
        <dbReference type="SAM" id="MobiDB-lite"/>
    </source>
</evidence>
<organism evidence="2 3">
    <name type="scientific">Sphaeroforma arctica JP610</name>
    <dbReference type="NCBI Taxonomy" id="667725"/>
    <lineage>
        <taxon>Eukaryota</taxon>
        <taxon>Ichthyosporea</taxon>
        <taxon>Ichthyophonida</taxon>
        <taxon>Sphaeroforma</taxon>
    </lineage>
</organism>
<feature type="region of interest" description="Disordered" evidence="1">
    <location>
        <begin position="1"/>
        <end position="40"/>
    </location>
</feature>
<evidence type="ECO:0000313" key="2">
    <source>
        <dbReference type="EMBL" id="KNC77232.1"/>
    </source>
</evidence>
<dbReference type="RefSeq" id="XP_014151134.1">
    <property type="nucleotide sequence ID" value="XM_014295659.1"/>
</dbReference>
<feature type="region of interest" description="Disordered" evidence="1">
    <location>
        <begin position="67"/>
        <end position="121"/>
    </location>
</feature>
<proteinExistence type="predicted"/>
<dbReference type="GeneID" id="25910805"/>
<accession>A0A0L0FKC9</accession>
<dbReference type="Proteomes" id="UP000054560">
    <property type="component" value="Unassembled WGS sequence"/>
</dbReference>
<name>A0A0L0FKC9_9EUKA</name>
<sequence>METQIGAKTCDSRTPIPSRPSMIAAEPREHTPEGAGLMPRSPTVVKDAHVIQNSADLLNIKVAVDSTDTNKEDMPSAERSCDIRNCTNKRDVSESPSTRNEAEPKKLRSQGHINTDPKLGVCPEGSYTADTQLVMGFVQSNRVQKMSPTRGQSDSTHTLSPTQVYSLAPIKDHGSDFTGQRIGISVPDSLIGLHQHSARDPACHADTNIIGPSALPSSLPGTQQASCQSQTAQEQPESTQIQGNSLPLGESQSVLSFTDSMFIEAENNFGTLMAQVVAKNDSYIIVESKEPQADIAPWVFTSAARPALSGSILGEAENNDMKVTEQAAGSASVETKDPRVSVEASTLTSPAARPEFTDSMFIEAEKNFMEIMAQAAPKRVVESKDPHAKINTITLTKSDGVSEHEVAALAEECIRDEVIQDAQTAPTTMPGFIMGGKVVVVSQQKLEESRAKFGPILSGLEALTASDDVCQLQSLRSTGNSTLRKNSYQPVGKDTPSMKGFGGIAPFKLPKFKNGGPNGPKSGFPINSEVANFTGISTSSMSTLQKPNISRKPMLRSRPLNNGTNIVCTDESTQQVTSWSAGLGKADATGIGLPVSGVLAMQLETIESAPGNRENRRVCEDCSILQTSSTGDNADEIARNGNFVMGGRNVVVDDKVILVAKGALGLQADKKAFETVNNEEEAIRRTALATGCETAKLIPPASATALQSSSRINAASFAPILRTAQANQSSGNEIGGHSAIPGIPSAVVVAVTPRHSRIQTSTAFKPPMPRLSLPKNDVNGTVMQSGVPRKRRSTRSSYQRRSIQRVHIRGSK</sequence>
<gene>
    <name evidence="2" type="ORF">SARC_10301</name>
</gene>
<protein>
    <submittedName>
        <fullName evidence="2">Uncharacterized protein</fullName>
    </submittedName>
</protein>
<feature type="region of interest" description="Disordered" evidence="1">
    <location>
        <begin position="762"/>
        <end position="812"/>
    </location>
</feature>
<dbReference type="EMBL" id="KQ242796">
    <property type="protein sequence ID" value="KNC77232.1"/>
    <property type="molecule type" value="Genomic_DNA"/>
</dbReference>
<reference evidence="2 3" key="1">
    <citation type="submission" date="2011-02" db="EMBL/GenBank/DDBJ databases">
        <title>The Genome Sequence of Sphaeroforma arctica JP610.</title>
        <authorList>
            <consortium name="The Broad Institute Genome Sequencing Platform"/>
            <person name="Russ C."/>
            <person name="Cuomo C."/>
            <person name="Young S.K."/>
            <person name="Zeng Q."/>
            <person name="Gargeya S."/>
            <person name="Alvarado L."/>
            <person name="Berlin A."/>
            <person name="Chapman S.B."/>
            <person name="Chen Z."/>
            <person name="Freedman E."/>
            <person name="Gellesch M."/>
            <person name="Goldberg J."/>
            <person name="Griggs A."/>
            <person name="Gujja S."/>
            <person name="Heilman E."/>
            <person name="Heiman D."/>
            <person name="Howarth C."/>
            <person name="Mehta T."/>
            <person name="Neiman D."/>
            <person name="Pearson M."/>
            <person name="Roberts A."/>
            <person name="Saif S."/>
            <person name="Shea T."/>
            <person name="Shenoy N."/>
            <person name="Sisk P."/>
            <person name="Stolte C."/>
            <person name="Sykes S."/>
            <person name="White J."/>
            <person name="Yandava C."/>
            <person name="Burger G."/>
            <person name="Gray M.W."/>
            <person name="Holland P.W.H."/>
            <person name="King N."/>
            <person name="Lang F.B.F."/>
            <person name="Roger A.J."/>
            <person name="Ruiz-Trillo I."/>
            <person name="Haas B."/>
            <person name="Nusbaum C."/>
            <person name="Birren B."/>
        </authorList>
    </citation>
    <scope>NUCLEOTIDE SEQUENCE [LARGE SCALE GENOMIC DNA]</scope>
    <source>
        <strain evidence="2 3">JP610</strain>
    </source>
</reference>
<keyword evidence="3" id="KW-1185">Reference proteome</keyword>
<feature type="region of interest" description="Disordered" evidence="1">
    <location>
        <begin position="328"/>
        <end position="347"/>
    </location>
</feature>
<feature type="compositionally biased region" description="Basic residues" evidence="1">
    <location>
        <begin position="802"/>
        <end position="812"/>
    </location>
</feature>